<evidence type="ECO:0000259" key="2">
    <source>
        <dbReference type="Pfam" id="PF07859"/>
    </source>
</evidence>
<dbReference type="GO" id="GO:0016787">
    <property type="term" value="F:hydrolase activity"/>
    <property type="evidence" value="ECO:0007669"/>
    <property type="project" value="UniProtKB-KW"/>
</dbReference>
<dbReference type="Gene3D" id="3.40.50.1820">
    <property type="entry name" value="alpha/beta hydrolase"/>
    <property type="match status" value="1"/>
</dbReference>
<gene>
    <name evidence="3" type="ORF">FMAN_13098</name>
</gene>
<evidence type="ECO:0000313" key="3">
    <source>
        <dbReference type="EMBL" id="CVK94772.1"/>
    </source>
</evidence>
<evidence type="ECO:0000313" key="4">
    <source>
        <dbReference type="Proteomes" id="UP000184255"/>
    </source>
</evidence>
<keyword evidence="4" id="KW-1185">Reference proteome</keyword>
<dbReference type="Pfam" id="PF07859">
    <property type="entry name" value="Abhydrolase_3"/>
    <property type="match status" value="1"/>
</dbReference>
<dbReference type="GeneID" id="65092347"/>
<name>A0A1L7TDA9_FUSMA</name>
<protein>
    <submittedName>
        <fullName evidence="3">Related to Putative sterigmatocystin biosynthesis lipase/esterase STCI</fullName>
    </submittedName>
</protein>
<dbReference type="SUPFAM" id="SSF53474">
    <property type="entry name" value="alpha/beta-Hydrolases"/>
    <property type="match status" value="1"/>
</dbReference>
<dbReference type="InterPro" id="IPR050300">
    <property type="entry name" value="GDXG_lipolytic_enzyme"/>
</dbReference>
<keyword evidence="1" id="KW-0378">Hydrolase</keyword>
<dbReference type="AlphaFoldDB" id="A0A1L7TDA9"/>
<dbReference type="InterPro" id="IPR013094">
    <property type="entry name" value="AB_hydrolase_3"/>
</dbReference>
<dbReference type="Proteomes" id="UP000184255">
    <property type="component" value="Unassembled WGS sequence"/>
</dbReference>
<accession>A0A1L7TDA9</accession>
<dbReference type="InterPro" id="IPR029058">
    <property type="entry name" value="AB_hydrolase_fold"/>
</dbReference>
<dbReference type="PANTHER" id="PTHR48081:SF8">
    <property type="entry name" value="ALPHA_BETA HYDROLASE FOLD-3 DOMAIN-CONTAINING PROTEIN-RELATED"/>
    <property type="match status" value="1"/>
</dbReference>
<organism evidence="3 4">
    <name type="scientific">Fusarium mangiferae</name>
    <name type="common">Mango malformation disease fungus</name>
    <dbReference type="NCBI Taxonomy" id="192010"/>
    <lineage>
        <taxon>Eukaryota</taxon>
        <taxon>Fungi</taxon>
        <taxon>Dikarya</taxon>
        <taxon>Ascomycota</taxon>
        <taxon>Pezizomycotina</taxon>
        <taxon>Sordariomycetes</taxon>
        <taxon>Hypocreomycetidae</taxon>
        <taxon>Hypocreales</taxon>
        <taxon>Nectriaceae</taxon>
        <taxon>Fusarium</taxon>
        <taxon>Fusarium fujikuroi species complex</taxon>
    </lineage>
</organism>
<reference evidence="4" key="1">
    <citation type="journal article" date="2016" name="Genome Biol. Evol.">
        <title>Comparative 'omics' of the Fusarium fujikuroi species complex highlights differences in genetic potential and metabolite synthesis.</title>
        <authorList>
            <person name="Niehaus E.-M."/>
            <person name="Muensterkoetter M."/>
            <person name="Proctor R.H."/>
            <person name="Brown D.W."/>
            <person name="Sharon A."/>
            <person name="Idan Y."/>
            <person name="Oren-Young L."/>
            <person name="Sieber C.M."/>
            <person name="Novak O."/>
            <person name="Pencik A."/>
            <person name="Tarkowska D."/>
            <person name="Hromadova K."/>
            <person name="Freeman S."/>
            <person name="Maymon M."/>
            <person name="Elazar M."/>
            <person name="Youssef S.A."/>
            <person name="El-Shabrawy E.S.M."/>
            <person name="Shalaby A.B.A."/>
            <person name="Houterman P."/>
            <person name="Brock N.L."/>
            <person name="Burkhardt I."/>
            <person name="Tsavkelova E.A."/>
            <person name="Dickschat J.S."/>
            <person name="Galuszka P."/>
            <person name="Gueldener U."/>
            <person name="Tudzynski B."/>
        </authorList>
    </citation>
    <scope>NUCLEOTIDE SEQUENCE [LARGE SCALE GENOMIC DNA]</scope>
    <source>
        <strain evidence="4">MRC7560</strain>
    </source>
</reference>
<sequence length="348" mass="39112">MNAEAFDVNAPETWHLAATIDNELQDMIKNGTKGRFTGDTKHLTLAQTRAKFDSLFQQDADILRSKMQEEVSEEEIHIPVRDGFKVRALVYRRKTDQSKTDRPLVILIHGGGFILGNAEMEMPTCVEAVRRYDCVAVSLEYRLSPEVKFPVAYDDCWDALIWLSKNANTLQADPTRGFVFGGTSAGSHLSIPLAHKARDEKLSPPLTGLYHCVPPALMPQALTDNYKPLYNSREQLKNGMALTAESTKVYDKAVEPDFASPLWNPLLWPTGHRGLPPTFFQICGADLLRDEALIYERELRLESGVQTKTVVYEGLPHVFWYDYPTHSASARFAKDAADGLGWLLGREK</sequence>
<dbReference type="VEuPathDB" id="FungiDB:FMAN_13098"/>
<comment type="caution">
    <text evidence="3">The sequence shown here is derived from an EMBL/GenBank/DDBJ whole genome shotgun (WGS) entry which is preliminary data.</text>
</comment>
<feature type="domain" description="Alpha/beta hydrolase fold-3" evidence="2">
    <location>
        <begin position="105"/>
        <end position="320"/>
    </location>
</feature>
<dbReference type="PANTHER" id="PTHR48081">
    <property type="entry name" value="AB HYDROLASE SUPERFAMILY PROTEIN C4A8.06C"/>
    <property type="match status" value="1"/>
</dbReference>
<proteinExistence type="predicted"/>
<dbReference type="EMBL" id="FCQH01000007">
    <property type="protein sequence ID" value="CVK94772.1"/>
    <property type="molecule type" value="Genomic_DNA"/>
</dbReference>
<dbReference type="RefSeq" id="XP_041682980.1">
    <property type="nucleotide sequence ID" value="XM_041832526.1"/>
</dbReference>
<evidence type="ECO:0000256" key="1">
    <source>
        <dbReference type="ARBA" id="ARBA00022801"/>
    </source>
</evidence>